<feature type="compositionally biased region" description="Low complexity" evidence="4">
    <location>
        <begin position="242"/>
        <end position="263"/>
    </location>
</feature>
<dbReference type="Proteomes" id="UP001448207">
    <property type="component" value="Unassembled WGS sequence"/>
</dbReference>
<evidence type="ECO:0000313" key="8">
    <source>
        <dbReference type="EMBL" id="KAL0082802.1"/>
    </source>
</evidence>
<dbReference type="EMBL" id="JBCLYO010000018">
    <property type="protein sequence ID" value="KAL0081057.1"/>
    <property type="molecule type" value="Genomic_DNA"/>
</dbReference>
<keyword evidence="9" id="KW-1185">Reference proteome</keyword>
<dbReference type="EMBL" id="JBCLYO010000015">
    <property type="protein sequence ID" value="KAL0082802.1"/>
    <property type="molecule type" value="Genomic_DNA"/>
</dbReference>
<dbReference type="InterPro" id="IPR036910">
    <property type="entry name" value="HMG_box_dom_sf"/>
</dbReference>
<gene>
    <name evidence="8" type="ORF">J3Q64DRAFT_1662253</name>
    <name evidence="7" type="ORF">J3Q64DRAFT_1681133</name>
    <name evidence="6" type="ORF">J3Q64DRAFT_1826408</name>
</gene>
<evidence type="ECO:0000313" key="9">
    <source>
        <dbReference type="Proteomes" id="UP001448207"/>
    </source>
</evidence>
<evidence type="ECO:0000256" key="1">
    <source>
        <dbReference type="ARBA" id="ARBA00023125"/>
    </source>
</evidence>
<dbReference type="PROSITE" id="PS50118">
    <property type="entry name" value="HMG_BOX_2"/>
    <property type="match status" value="1"/>
</dbReference>
<dbReference type="Pfam" id="PF00505">
    <property type="entry name" value="HMG_box"/>
    <property type="match status" value="1"/>
</dbReference>
<feature type="compositionally biased region" description="Low complexity" evidence="4">
    <location>
        <begin position="415"/>
        <end position="434"/>
    </location>
</feature>
<dbReference type="PANTHER" id="PTHR46040">
    <property type="entry name" value="HIGH MOBILITY GROUP PROTEIN 2"/>
    <property type="match status" value="1"/>
</dbReference>
<dbReference type="InterPro" id="IPR001660">
    <property type="entry name" value="SAM"/>
</dbReference>
<feature type="DNA-binding region" description="HMG box" evidence="3">
    <location>
        <begin position="293"/>
        <end position="359"/>
    </location>
</feature>
<sequence length="448" mass="48866">MEPFGMDEPDTPFDITDPGHRQTQDFLERCNLSNYLPAFIAEGFDTLSSIYEITENDMVDMQIKRGHRRVIQREIASAKGVPRNQPLDINPLRSSDSPVVMCTTLPMAPNNNNSNGGMLRDHRMNSTQNNIGKGLIGSHNGSMGGIGLGVGIGSNNNNGNTNHNINSGNSCGGNNNNGMNNNNNINNGNGGSCISGNSSTTGSATHFSHGAHTSGYGSMSSTVPSSVDTASSSSQRVPRKINTNANPNTNTNNTSIRSNSFSSNDDDEASTDTPSNQPKRKYRRHPKSDKHAPIKPPSAYIMFSNNARAQLRDQNMSFATIAKFVGDQWKNLSHEEKQSYERTAMQAKDEYISALERYRQTPEYKKYQAYLKDFTSKQEANNRQIGRARQRAKQGSTSSMVDSSSSRDLHRNNNSPSGSADGDAESSKSSSNSPQEAHTNSLMVNITH</sequence>
<reference evidence="6 9" key="1">
    <citation type="submission" date="2024-04" db="EMBL/GenBank/DDBJ databases">
        <title>Symmetric and asymmetric DNA N6-adenine methylation regulates different biological responses in Mucorales.</title>
        <authorList>
            <consortium name="Lawrence Berkeley National Laboratory"/>
            <person name="Lax C."/>
            <person name="Mondo S.J."/>
            <person name="Osorio-Concepcion M."/>
            <person name="Muszewska A."/>
            <person name="Corrochano-Luque M."/>
            <person name="Gutierrez G."/>
            <person name="Riley R."/>
            <person name="Lipzen A."/>
            <person name="Guo J."/>
            <person name="Hundley H."/>
            <person name="Amirebrahimi M."/>
            <person name="Ng V."/>
            <person name="Lorenzo-Gutierrez D."/>
            <person name="Binder U."/>
            <person name="Yang J."/>
            <person name="Song Y."/>
            <person name="Canovas D."/>
            <person name="Navarro E."/>
            <person name="Freitag M."/>
            <person name="Gabaldon T."/>
            <person name="Grigoriev I.V."/>
            <person name="Corrochano L.M."/>
            <person name="Nicolas F.E."/>
            <person name="Garre V."/>
        </authorList>
    </citation>
    <scope>NUCLEOTIDE SEQUENCE [LARGE SCALE GENOMIC DNA]</scope>
    <source>
        <strain evidence="6 9">L51</strain>
    </source>
</reference>
<dbReference type="InterPro" id="IPR051965">
    <property type="entry name" value="ChromReg_NeuronalGeneExpr"/>
</dbReference>
<evidence type="ECO:0000313" key="7">
    <source>
        <dbReference type="EMBL" id="KAL0081057.1"/>
    </source>
</evidence>
<proteinExistence type="predicted"/>
<feature type="compositionally biased region" description="Basic residues" evidence="4">
    <location>
        <begin position="278"/>
        <end position="288"/>
    </location>
</feature>
<evidence type="ECO:0000256" key="3">
    <source>
        <dbReference type="PROSITE-ProRule" id="PRU00267"/>
    </source>
</evidence>
<feature type="region of interest" description="Disordered" evidence="4">
    <location>
        <begin position="378"/>
        <end position="448"/>
    </location>
</feature>
<evidence type="ECO:0000256" key="4">
    <source>
        <dbReference type="SAM" id="MobiDB-lite"/>
    </source>
</evidence>
<feature type="region of interest" description="Disordered" evidence="4">
    <location>
        <begin position="214"/>
        <end position="298"/>
    </location>
</feature>
<dbReference type="InterPro" id="IPR013761">
    <property type="entry name" value="SAM/pointed_sf"/>
</dbReference>
<dbReference type="EMBL" id="JBCLYO010000041">
    <property type="protein sequence ID" value="KAL0074652.1"/>
    <property type="molecule type" value="Genomic_DNA"/>
</dbReference>
<dbReference type="PANTHER" id="PTHR46040:SF3">
    <property type="entry name" value="HIGH MOBILITY GROUP PROTEIN 2"/>
    <property type="match status" value="1"/>
</dbReference>
<name>A0ABR3AL99_PHYBL</name>
<evidence type="ECO:0000313" key="6">
    <source>
        <dbReference type="EMBL" id="KAL0074652.1"/>
    </source>
</evidence>
<dbReference type="SUPFAM" id="SSF47769">
    <property type="entry name" value="SAM/Pointed domain"/>
    <property type="match status" value="1"/>
</dbReference>
<organism evidence="6 9">
    <name type="scientific">Phycomyces blakesleeanus</name>
    <dbReference type="NCBI Taxonomy" id="4837"/>
    <lineage>
        <taxon>Eukaryota</taxon>
        <taxon>Fungi</taxon>
        <taxon>Fungi incertae sedis</taxon>
        <taxon>Mucoromycota</taxon>
        <taxon>Mucoromycotina</taxon>
        <taxon>Mucoromycetes</taxon>
        <taxon>Mucorales</taxon>
        <taxon>Phycomycetaceae</taxon>
        <taxon>Phycomyces</taxon>
    </lineage>
</organism>
<dbReference type="InterPro" id="IPR009071">
    <property type="entry name" value="HMG_box_dom"/>
</dbReference>
<keyword evidence="1 3" id="KW-0238">DNA-binding</keyword>
<evidence type="ECO:0000256" key="2">
    <source>
        <dbReference type="ARBA" id="ARBA00023242"/>
    </source>
</evidence>
<dbReference type="Gene3D" id="1.10.150.50">
    <property type="entry name" value="Transcription Factor, Ets-1"/>
    <property type="match status" value="1"/>
</dbReference>
<evidence type="ECO:0000259" key="5">
    <source>
        <dbReference type="PROSITE" id="PS50118"/>
    </source>
</evidence>
<keyword evidence="2 3" id="KW-0539">Nucleus</keyword>
<feature type="compositionally biased region" description="Low complexity" evidence="4">
    <location>
        <begin position="220"/>
        <end position="234"/>
    </location>
</feature>
<comment type="caution">
    <text evidence="6">The sequence shown here is derived from an EMBL/GenBank/DDBJ whole genome shotgun (WGS) entry which is preliminary data.</text>
</comment>
<dbReference type="SUPFAM" id="SSF47095">
    <property type="entry name" value="HMG-box"/>
    <property type="match status" value="1"/>
</dbReference>
<protein>
    <recommendedName>
        <fullName evidence="5">HMG box domain-containing protein</fullName>
    </recommendedName>
</protein>
<feature type="domain" description="HMG box" evidence="5">
    <location>
        <begin position="293"/>
        <end position="359"/>
    </location>
</feature>
<dbReference type="Pfam" id="PF00536">
    <property type="entry name" value="SAM_1"/>
    <property type="match status" value="1"/>
</dbReference>
<dbReference type="Gene3D" id="1.10.30.10">
    <property type="entry name" value="High mobility group box domain"/>
    <property type="match status" value="1"/>
</dbReference>
<accession>A0ABR3AL99</accession>
<feature type="compositionally biased region" description="Polar residues" evidence="4">
    <location>
        <begin position="435"/>
        <end position="448"/>
    </location>
</feature>
<dbReference type="SMART" id="SM00454">
    <property type="entry name" value="SAM"/>
    <property type="match status" value="1"/>
</dbReference>
<dbReference type="SMART" id="SM00398">
    <property type="entry name" value="HMG"/>
    <property type="match status" value="1"/>
</dbReference>